<evidence type="ECO:0000256" key="3">
    <source>
        <dbReference type="ARBA" id="ARBA00022801"/>
    </source>
</evidence>
<comment type="caution">
    <text evidence="8">The sequence shown here is derived from an EMBL/GenBank/DDBJ whole genome shotgun (WGS) entry which is preliminary data.</text>
</comment>
<feature type="signal peptide" evidence="6">
    <location>
        <begin position="1"/>
        <end position="25"/>
    </location>
</feature>
<accession>A0A1F5WGA8</accession>
<gene>
    <name evidence="8" type="ORF">A3J56_02910</name>
</gene>
<dbReference type="PROSITE" id="PS51892">
    <property type="entry name" value="SUBTILASE"/>
    <property type="match status" value="1"/>
</dbReference>
<evidence type="ECO:0000256" key="4">
    <source>
        <dbReference type="ARBA" id="ARBA00022825"/>
    </source>
</evidence>
<dbReference type="InterPro" id="IPR022398">
    <property type="entry name" value="Peptidase_S8_His-AS"/>
</dbReference>
<dbReference type="STRING" id="1798338.A3J56_02910"/>
<dbReference type="PANTHER" id="PTHR43806:SF11">
    <property type="entry name" value="CEREVISIN-RELATED"/>
    <property type="match status" value="1"/>
</dbReference>
<keyword evidence="4 5" id="KW-0720">Serine protease</keyword>
<comment type="similarity">
    <text evidence="1 5">Belongs to the peptidase S8 family.</text>
</comment>
<dbReference type="PRINTS" id="PR00723">
    <property type="entry name" value="SUBTILISIN"/>
</dbReference>
<reference evidence="8 9" key="1">
    <citation type="journal article" date="2016" name="Nat. Commun.">
        <title>Thousands of microbial genomes shed light on interconnected biogeochemical processes in an aquifer system.</title>
        <authorList>
            <person name="Anantharaman K."/>
            <person name="Brown C.T."/>
            <person name="Hug L.A."/>
            <person name="Sharon I."/>
            <person name="Castelle C.J."/>
            <person name="Probst A.J."/>
            <person name="Thomas B.C."/>
            <person name="Singh A."/>
            <person name="Wilkins M.J."/>
            <person name="Karaoz U."/>
            <person name="Brodie E.L."/>
            <person name="Williams K.H."/>
            <person name="Hubbard S.S."/>
            <person name="Banfield J.F."/>
        </authorList>
    </citation>
    <scope>NUCLEOTIDE SEQUENCE [LARGE SCALE GENOMIC DNA]</scope>
</reference>
<feature type="chain" id="PRO_5009522172" description="Peptidase S8/S53 domain-containing protein" evidence="6">
    <location>
        <begin position="26"/>
        <end position="398"/>
    </location>
</feature>
<dbReference type="InterPro" id="IPR050131">
    <property type="entry name" value="Peptidase_S8_subtilisin-like"/>
</dbReference>
<dbReference type="GO" id="GO:0006508">
    <property type="term" value="P:proteolysis"/>
    <property type="evidence" value="ECO:0007669"/>
    <property type="project" value="UniProtKB-KW"/>
</dbReference>
<feature type="active site" description="Charge relay system" evidence="5">
    <location>
        <position position="341"/>
    </location>
</feature>
<protein>
    <recommendedName>
        <fullName evidence="7">Peptidase S8/S53 domain-containing protein</fullName>
    </recommendedName>
</protein>
<feature type="active site" description="Charge relay system" evidence="5">
    <location>
        <position position="167"/>
    </location>
</feature>
<evidence type="ECO:0000313" key="8">
    <source>
        <dbReference type="EMBL" id="OGF74610.1"/>
    </source>
</evidence>
<evidence type="ECO:0000256" key="1">
    <source>
        <dbReference type="ARBA" id="ARBA00011073"/>
    </source>
</evidence>
<dbReference type="Gene3D" id="3.40.50.200">
    <property type="entry name" value="Peptidase S8/S53 domain"/>
    <property type="match status" value="1"/>
</dbReference>
<dbReference type="AlphaFoldDB" id="A0A1F5WGA8"/>
<proteinExistence type="inferred from homology"/>
<dbReference type="EMBL" id="MFHQ01000010">
    <property type="protein sequence ID" value="OGF74610.1"/>
    <property type="molecule type" value="Genomic_DNA"/>
</dbReference>
<dbReference type="GO" id="GO:0004252">
    <property type="term" value="F:serine-type endopeptidase activity"/>
    <property type="evidence" value="ECO:0007669"/>
    <property type="project" value="UniProtKB-UniRule"/>
</dbReference>
<dbReference type="SUPFAM" id="SSF52743">
    <property type="entry name" value="Subtilisin-like"/>
    <property type="match status" value="1"/>
</dbReference>
<dbReference type="PANTHER" id="PTHR43806">
    <property type="entry name" value="PEPTIDASE S8"/>
    <property type="match status" value="1"/>
</dbReference>
<evidence type="ECO:0000256" key="5">
    <source>
        <dbReference type="PROSITE-ProRule" id="PRU01240"/>
    </source>
</evidence>
<dbReference type="PROSITE" id="PS00137">
    <property type="entry name" value="SUBTILASE_HIS"/>
    <property type="match status" value="1"/>
</dbReference>
<feature type="active site" description="Charge relay system" evidence="5">
    <location>
        <position position="134"/>
    </location>
</feature>
<keyword evidence="3 5" id="KW-0378">Hydrolase</keyword>
<evidence type="ECO:0000256" key="6">
    <source>
        <dbReference type="SAM" id="SignalP"/>
    </source>
</evidence>
<dbReference type="InterPro" id="IPR036852">
    <property type="entry name" value="Peptidase_S8/S53_dom_sf"/>
</dbReference>
<dbReference type="InterPro" id="IPR000209">
    <property type="entry name" value="Peptidase_S8/S53_dom"/>
</dbReference>
<keyword evidence="6" id="KW-0732">Signal</keyword>
<organism evidence="8 9">
    <name type="scientific">Candidatus Giovannonibacteria bacterium RIFCSPHIGHO2_02_FULL_46_20</name>
    <dbReference type="NCBI Taxonomy" id="1798338"/>
    <lineage>
        <taxon>Bacteria</taxon>
        <taxon>Candidatus Giovannoniibacteriota</taxon>
    </lineage>
</organism>
<dbReference type="InterPro" id="IPR023828">
    <property type="entry name" value="Peptidase_S8_Ser-AS"/>
</dbReference>
<name>A0A1F5WGA8_9BACT</name>
<evidence type="ECO:0000256" key="2">
    <source>
        <dbReference type="ARBA" id="ARBA00022670"/>
    </source>
</evidence>
<feature type="domain" description="Peptidase S8/S53" evidence="7">
    <location>
        <begin position="125"/>
        <end position="389"/>
    </location>
</feature>
<evidence type="ECO:0000259" key="7">
    <source>
        <dbReference type="Pfam" id="PF00082"/>
    </source>
</evidence>
<dbReference type="Proteomes" id="UP000178406">
    <property type="component" value="Unassembled WGS sequence"/>
</dbReference>
<evidence type="ECO:0000313" key="9">
    <source>
        <dbReference type="Proteomes" id="UP000178406"/>
    </source>
</evidence>
<dbReference type="InterPro" id="IPR015500">
    <property type="entry name" value="Peptidase_S8_subtilisin-rel"/>
</dbReference>
<dbReference type="PROSITE" id="PS00138">
    <property type="entry name" value="SUBTILASE_SER"/>
    <property type="match status" value="1"/>
</dbReference>
<dbReference type="Pfam" id="PF00082">
    <property type="entry name" value="Peptidase_S8"/>
    <property type="match status" value="1"/>
</dbReference>
<keyword evidence="2 5" id="KW-0645">Protease</keyword>
<sequence length="398" mass="41265">MNTKKYFILFAALPAMLIMVSIVNARGEANRSLPDRVIAHTENETSEAVSLGCEVVRDAKTLKALRCPRGVAVSLSLAEDVRVFALRENGFVNETRRPESGGTAAYTGPLNQIGADIVHNASNTGSGRKVVVLDTGYNYFHPELVSSYLGGKDFVNNDNDPMDDEGHGSHVSGIITADGIDPKAKGVAPDAGIIAGKVLDQNGSGYFSDIVAAIYWAVDGSDGVYGTGDDFGADGISMSLGTAAPYVYKGFCNNALPDLTNAIKYAVDKNITVVAAAGNSGGSGVSIPGCISYSTTVGAVSSTDKVASFSGKGNALDITAPGVSIYSSVLGNGYASWSGTSMATPMISGVVALIKYANPTAIQSVVENKLFSTAKDLGRSGKDTSYGWGRVRANLAVQ</sequence>